<evidence type="ECO:0000313" key="3">
    <source>
        <dbReference type="EMBL" id="CAD2153897.1"/>
    </source>
</evidence>
<dbReference type="EMBL" id="CAJEWN010000054">
    <property type="protein sequence ID" value="CAD2153897.1"/>
    <property type="molecule type" value="Genomic_DNA"/>
</dbReference>
<feature type="chain" id="PRO_5027987467" evidence="2">
    <location>
        <begin position="22"/>
        <end position="216"/>
    </location>
</feature>
<feature type="signal peptide" evidence="2">
    <location>
        <begin position="1"/>
        <end position="21"/>
    </location>
</feature>
<sequence length="216" mass="24914">MYLKIIFKIFFLLILINISIGIKCKCPENGKKKLRHSRVKRGGFCDCLGFGKRQNNSEKGSEDEIEEGSAGHHVTGQVEVSHHGHEVSHHGHITNVGGTYTSEGSTGRDYKNYEGSEIEEEHFNAIRKVLYICDNTFYSHIQFNEVLANILAEKYNVDMVVFSDKEKVKMPKGNFRMIRIPVDERHYDESQPEGEKLFNHRIDQEYRNFGIYEGIL</sequence>
<evidence type="ECO:0000256" key="2">
    <source>
        <dbReference type="SAM" id="SignalP"/>
    </source>
</evidence>
<dbReference type="AlphaFoldDB" id="A0A6V7UCQ3"/>
<proteinExistence type="predicted"/>
<evidence type="ECO:0000256" key="1">
    <source>
        <dbReference type="SAM" id="MobiDB-lite"/>
    </source>
</evidence>
<keyword evidence="2" id="KW-0732">Signal</keyword>
<comment type="caution">
    <text evidence="3">The sequence shown here is derived from an EMBL/GenBank/DDBJ whole genome shotgun (WGS) entry which is preliminary data.</text>
</comment>
<dbReference type="Proteomes" id="UP000580250">
    <property type="component" value="Unassembled WGS sequence"/>
</dbReference>
<organism evidence="3 4">
    <name type="scientific">Meloidogyne enterolobii</name>
    <name type="common">Root-knot nematode worm</name>
    <name type="synonym">Meloidogyne mayaguensis</name>
    <dbReference type="NCBI Taxonomy" id="390850"/>
    <lineage>
        <taxon>Eukaryota</taxon>
        <taxon>Metazoa</taxon>
        <taxon>Ecdysozoa</taxon>
        <taxon>Nematoda</taxon>
        <taxon>Chromadorea</taxon>
        <taxon>Rhabditida</taxon>
        <taxon>Tylenchina</taxon>
        <taxon>Tylenchomorpha</taxon>
        <taxon>Tylenchoidea</taxon>
        <taxon>Meloidogynidae</taxon>
        <taxon>Meloidogyninae</taxon>
        <taxon>Meloidogyne</taxon>
    </lineage>
</organism>
<evidence type="ECO:0000313" key="4">
    <source>
        <dbReference type="Proteomes" id="UP000580250"/>
    </source>
</evidence>
<protein>
    <submittedName>
        <fullName evidence="3">Uncharacterized protein</fullName>
    </submittedName>
</protein>
<accession>A0A6V7UCQ3</accession>
<feature type="compositionally biased region" description="Polar residues" evidence="1">
    <location>
        <begin position="96"/>
        <end position="105"/>
    </location>
</feature>
<gene>
    <name evidence="3" type="ORF">MENT_LOCUS11298</name>
</gene>
<reference evidence="3 4" key="1">
    <citation type="submission" date="2020-08" db="EMBL/GenBank/DDBJ databases">
        <authorList>
            <person name="Koutsovoulos G."/>
            <person name="Danchin GJ E."/>
        </authorList>
    </citation>
    <scope>NUCLEOTIDE SEQUENCE [LARGE SCALE GENOMIC DNA]</scope>
</reference>
<name>A0A6V7UCQ3_MELEN</name>
<feature type="region of interest" description="Disordered" evidence="1">
    <location>
        <begin position="82"/>
        <end position="108"/>
    </location>
</feature>